<accession>A0A5B7FPS5</accession>
<reference evidence="1 2" key="1">
    <citation type="submission" date="2019-05" db="EMBL/GenBank/DDBJ databases">
        <title>Another draft genome of Portunus trituberculatus and its Hox gene families provides insights of decapod evolution.</title>
        <authorList>
            <person name="Jeong J.-H."/>
            <person name="Song I."/>
            <person name="Kim S."/>
            <person name="Choi T."/>
            <person name="Kim D."/>
            <person name="Ryu S."/>
            <person name="Kim W."/>
        </authorList>
    </citation>
    <scope>NUCLEOTIDE SEQUENCE [LARGE SCALE GENOMIC DNA]</scope>
    <source>
        <tissue evidence="1">Muscle</tissue>
    </source>
</reference>
<dbReference type="Proteomes" id="UP000324222">
    <property type="component" value="Unassembled WGS sequence"/>
</dbReference>
<dbReference type="AlphaFoldDB" id="A0A5B7FPS5"/>
<sequence>MFPVMASEAAQESYCNILSRVQNVESNWFCHAHHVIRSTHQMPPSQICHAMPHGTSPRSPKYGYWGNETLSATLYVHDPSCRYP</sequence>
<comment type="caution">
    <text evidence="1">The sequence shown here is derived from an EMBL/GenBank/DDBJ whole genome shotgun (WGS) entry which is preliminary data.</text>
</comment>
<dbReference type="EMBL" id="VSRR010007748">
    <property type="protein sequence ID" value="MPC47456.1"/>
    <property type="molecule type" value="Genomic_DNA"/>
</dbReference>
<proteinExistence type="predicted"/>
<name>A0A5B7FPS5_PORTR</name>
<evidence type="ECO:0000313" key="1">
    <source>
        <dbReference type="EMBL" id="MPC47456.1"/>
    </source>
</evidence>
<keyword evidence="2" id="KW-1185">Reference proteome</keyword>
<protein>
    <submittedName>
        <fullName evidence="1">Uncharacterized protein</fullName>
    </submittedName>
</protein>
<organism evidence="1 2">
    <name type="scientific">Portunus trituberculatus</name>
    <name type="common">Swimming crab</name>
    <name type="synonym">Neptunus trituberculatus</name>
    <dbReference type="NCBI Taxonomy" id="210409"/>
    <lineage>
        <taxon>Eukaryota</taxon>
        <taxon>Metazoa</taxon>
        <taxon>Ecdysozoa</taxon>
        <taxon>Arthropoda</taxon>
        <taxon>Crustacea</taxon>
        <taxon>Multicrustacea</taxon>
        <taxon>Malacostraca</taxon>
        <taxon>Eumalacostraca</taxon>
        <taxon>Eucarida</taxon>
        <taxon>Decapoda</taxon>
        <taxon>Pleocyemata</taxon>
        <taxon>Brachyura</taxon>
        <taxon>Eubrachyura</taxon>
        <taxon>Portunoidea</taxon>
        <taxon>Portunidae</taxon>
        <taxon>Portuninae</taxon>
        <taxon>Portunus</taxon>
    </lineage>
</organism>
<gene>
    <name evidence="1" type="ORF">E2C01_041203</name>
</gene>
<evidence type="ECO:0000313" key="2">
    <source>
        <dbReference type="Proteomes" id="UP000324222"/>
    </source>
</evidence>